<reference evidence="8 9" key="1">
    <citation type="submission" date="2019-06" db="EMBL/GenBank/DDBJ databases">
        <title>New taxonomy in bacterial strain CC-CFT640, isolated from vineyard.</title>
        <authorList>
            <person name="Lin S.-Y."/>
            <person name="Tsai C.-F."/>
            <person name="Young C.-C."/>
        </authorList>
    </citation>
    <scope>NUCLEOTIDE SEQUENCE [LARGE SCALE GENOMIC DNA]</scope>
    <source>
        <strain evidence="8 9">CC-CFT640</strain>
    </source>
</reference>
<dbReference type="GO" id="GO:0097216">
    <property type="term" value="F:guanosine tetraphosphate binding"/>
    <property type="evidence" value="ECO:0007669"/>
    <property type="project" value="UniProtKB-ARBA"/>
</dbReference>
<dbReference type="GO" id="GO:0005525">
    <property type="term" value="F:GTP binding"/>
    <property type="evidence" value="ECO:0007669"/>
    <property type="project" value="UniProtKB-KW"/>
</dbReference>
<keyword evidence="5" id="KW-0342">GTP-binding</keyword>
<dbReference type="InterPro" id="IPR009022">
    <property type="entry name" value="EFG_III"/>
</dbReference>
<dbReference type="PROSITE" id="PS51722">
    <property type="entry name" value="G_TR_2"/>
    <property type="match status" value="1"/>
</dbReference>
<feature type="domain" description="Tr-type G" evidence="7">
    <location>
        <begin position="17"/>
        <end position="295"/>
    </location>
</feature>
<dbReference type="NCBIfam" id="NF009891">
    <property type="entry name" value="PRK13351.1-1"/>
    <property type="match status" value="1"/>
</dbReference>
<dbReference type="Proteomes" id="UP000321638">
    <property type="component" value="Unassembled WGS sequence"/>
</dbReference>
<keyword evidence="2" id="KW-0547">Nucleotide-binding</keyword>
<evidence type="ECO:0000256" key="4">
    <source>
        <dbReference type="ARBA" id="ARBA00022917"/>
    </source>
</evidence>
<dbReference type="RefSeq" id="WP_147851145.1">
    <property type="nucleotide sequence ID" value="NZ_VDUZ01000051.1"/>
</dbReference>
<dbReference type="NCBIfam" id="NF009379">
    <property type="entry name" value="PRK12740.1-3"/>
    <property type="match status" value="1"/>
</dbReference>
<evidence type="ECO:0000256" key="2">
    <source>
        <dbReference type="ARBA" id="ARBA00022741"/>
    </source>
</evidence>
<dbReference type="GO" id="GO:0032790">
    <property type="term" value="P:ribosome disassembly"/>
    <property type="evidence" value="ECO:0007669"/>
    <property type="project" value="TreeGrafter"/>
</dbReference>
<dbReference type="SUPFAM" id="SSF50447">
    <property type="entry name" value="Translation proteins"/>
    <property type="match status" value="1"/>
</dbReference>
<evidence type="ECO:0000256" key="6">
    <source>
        <dbReference type="ARBA" id="ARBA00024731"/>
    </source>
</evidence>
<name>A0A5C8PBI0_9HYPH</name>
<dbReference type="InterPro" id="IPR041095">
    <property type="entry name" value="EFG_II"/>
</dbReference>
<dbReference type="GO" id="GO:0003924">
    <property type="term" value="F:GTPase activity"/>
    <property type="evidence" value="ECO:0007669"/>
    <property type="project" value="InterPro"/>
</dbReference>
<gene>
    <name evidence="8" type="ORF">FHP25_32355</name>
</gene>
<dbReference type="Gene3D" id="3.30.230.10">
    <property type="match status" value="1"/>
</dbReference>
<keyword evidence="3 8" id="KW-0251">Elongation factor</keyword>
<evidence type="ECO:0000313" key="8">
    <source>
        <dbReference type="EMBL" id="TXL70921.1"/>
    </source>
</evidence>
<dbReference type="InterPro" id="IPR047872">
    <property type="entry name" value="EFG_IV"/>
</dbReference>
<dbReference type="InterPro" id="IPR000795">
    <property type="entry name" value="T_Tr_GTP-bd_dom"/>
</dbReference>
<dbReference type="SUPFAM" id="SSF52540">
    <property type="entry name" value="P-loop containing nucleoside triphosphate hydrolases"/>
    <property type="match status" value="1"/>
</dbReference>
<dbReference type="InterPro" id="IPR020568">
    <property type="entry name" value="Ribosomal_Su5_D2-typ_SF"/>
</dbReference>
<dbReference type="GO" id="GO:0003746">
    <property type="term" value="F:translation elongation factor activity"/>
    <property type="evidence" value="ECO:0007669"/>
    <property type="project" value="UniProtKB-KW"/>
</dbReference>
<dbReference type="AlphaFoldDB" id="A0A5C8PBI0"/>
<dbReference type="CDD" id="cd01434">
    <property type="entry name" value="EFG_mtEFG1_IV"/>
    <property type="match status" value="1"/>
</dbReference>
<dbReference type="PANTHER" id="PTHR43261:SF7">
    <property type="entry name" value="ELONGATION FACTOR G-LIKE PROTEIN"/>
    <property type="match status" value="1"/>
</dbReference>
<evidence type="ECO:0000256" key="3">
    <source>
        <dbReference type="ARBA" id="ARBA00022768"/>
    </source>
</evidence>
<evidence type="ECO:0000256" key="5">
    <source>
        <dbReference type="ARBA" id="ARBA00023134"/>
    </source>
</evidence>
<dbReference type="InterPro" id="IPR035647">
    <property type="entry name" value="EFG_III/V"/>
</dbReference>
<dbReference type="SMART" id="SM00889">
    <property type="entry name" value="EFG_IV"/>
    <property type="match status" value="1"/>
</dbReference>
<dbReference type="OrthoDB" id="9802948at2"/>
<dbReference type="Gene3D" id="3.30.70.870">
    <property type="entry name" value="Elongation Factor G (Translational Gtpase), domain 3"/>
    <property type="match status" value="1"/>
</dbReference>
<dbReference type="FunFam" id="3.30.230.10:FF:000003">
    <property type="entry name" value="Elongation factor G"/>
    <property type="match status" value="1"/>
</dbReference>
<dbReference type="Pfam" id="PF00009">
    <property type="entry name" value="GTP_EFTU"/>
    <property type="match status" value="1"/>
</dbReference>
<organism evidence="8 9">
    <name type="scientific">Vineibacter terrae</name>
    <dbReference type="NCBI Taxonomy" id="2586908"/>
    <lineage>
        <taxon>Bacteria</taxon>
        <taxon>Pseudomonadati</taxon>
        <taxon>Pseudomonadota</taxon>
        <taxon>Alphaproteobacteria</taxon>
        <taxon>Hyphomicrobiales</taxon>
        <taxon>Vineibacter</taxon>
    </lineage>
</organism>
<dbReference type="InterPro" id="IPR014721">
    <property type="entry name" value="Ribsml_uS5_D2-typ_fold_subgr"/>
</dbReference>
<dbReference type="InterPro" id="IPR009000">
    <property type="entry name" value="Transl_B-barrel_sf"/>
</dbReference>
<evidence type="ECO:0000256" key="1">
    <source>
        <dbReference type="ARBA" id="ARBA00017872"/>
    </source>
</evidence>
<comment type="function">
    <text evidence="6">Catalyzes the GTP-dependent ribosomal translocation step during translation elongation. During this step, the ribosome changes from the pre-translocational (PRE) to the post-translocational (POST) state as the newly formed A-site-bound peptidyl-tRNA and P-site-bound deacylated tRNA move to the P and E sites, respectively. Catalyzes the coordinated movement of the two tRNA molecules, the mRNA and conformational changes in the ribosome.</text>
</comment>
<keyword evidence="4" id="KW-0648">Protein biosynthesis</keyword>
<proteinExistence type="predicted"/>
<dbReference type="Gene3D" id="2.40.30.10">
    <property type="entry name" value="Translation factors"/>
    <property type="match status" value="1"/>
</dbReference>
<dbReference type="EMBL" id="VDUZ01000051">
    <property type="protein sequence ID" value="TXL70921.1"/>
    <property type="molecule type" value="Genomic_DNA"/>
</dbReference>
<protein>
    <recommendedName>
        <fullName evidence="1">Elongation factor G</fullName>
    </recommendedName>
</protein>
<accession>A0A5C8PBI0</accession>
<dbReference type="Pfam" id="PF00679">
    <property type="entry name" value="EFG_C"/>
    <property type="match status" value="1"/>
</dbReference>
<sequence length="692" mass="74801">MAENTIISTGSERAGGGANRVVALCGPYLSGKTTLLETLLYATGAINRRGRPRDGSSIGDGAPEARKLGMGTEINVASCTYLGDSWTFIDCPGSIEFQHDTQAALAVCDVAVIVCEPVPDRVAVLAPLLRALEARRIPHLFFVNKMDAAHARVRDLLAALQSVSERKLVLRQVPIRKVNPDGSEEIQGYVDLVSERAYRYKQGAASDLIEMPAELLPRESDARREMLETLAEFDDTLLEQLIEDVAPEKSLIYRDLHDEFGADLIAPVLLGAGEHESGVRRLLKALRHDAPFAPETAKRRGVEVNGATVAECFKVSHQAHAGKLSLCRVWAGAVAEGQMLGSTRVGGVFRLFGQRLDKVAAKAGDLVALAKVEALSSGQILSANGLADAPGHAAAEPPVYGLAIMPKNRSDEVKLSSALHKIIEEDSSLSAGHRDDTGEFLIRGQGEMHLRVALEKLASRYNVPVDSSPPRVAYKETIRKGTQQHGRYKRQTGGHGQFGDVKIEIQPLGRGEGFRFIDKIVGGVVPRNFIPAVEMGVVDYLKQGPLGQPVVDISVMLFDGQYHTVDSSEMSFKQAARVAMTEAMPKCDPVLLEPILKVTIAAPSDATSRIQRLVSGRRGQLLGFDGRPGWPGWDEVTALMPESEIGDLIIEIRSATQGVGTYNAEFDHLQEMAGRAAEKVAEEGKRRAAAGR</sequence>
<evidence type="ECO:0000259" key="7">
    <source>
        <dbReference type="PROSITE" id="PS51722"/>
    </source>
</evidence>
<dbReference type="Pfam" id="PF03764">
    <property type="entry name" value="EFG_IV"/>
    <property type="match status" value="1"/>
</dbReference>
<dbReference type="Pfam" id="PF14492">
    <property type="entry name" value="EFG_III"/>
    <property type="match status" value="1"/>
</dbReference>
<comment type="caution">
    <text evidence="8">The sequence shown here is derived from an EMBL/GenBank/DDBJ whole genome shotgun (WGS) entry which is preliminary data.</text>
</comment>
<dbReference type="Gene3D" id="3.30.70.240">
    <property type="match status" value="1"/>
</dbReference>
<evidence type="ECO:0000313" key="9">
    <source>
        <dbReference type="Proteomes" id="UP000321638"/>
    </source>
</evidence>
<dbReference type="SUPFAM" id="SSF54980">
    <property type="entry name" value="EF-G C-terminal domain-like"/>
    <property type="match status" value="2"/>
</dbReference>
<dbReference type="PANTHER" id="PTHR43261">
    <property type="entry name" value="TRANSLATION ELONGATION FACTOR G-RELATED"/>
    <property type="match status" value="1"/>
</dbReference>
<dbReference type="CDD" id="cd04170">
    <property type="entry name" value="EF-G_bact"/>
    <property type="match status" value="1"/>
</dbReference>
<dbReference type="SUPFAM" id="SSF54211">
    <property type="entry name" value="Ribosomal protein S5 domain 2-like"/>
    <property type="match status" value="1"/>
</dbReference>
<dbReference type="Gene3D" id="3.40.50.300">
    <property type="entry name" value="P-loop containing nucleotide triphosphate hydrolases"/>
    <property type="match status" value="1"/>
</dbReference>
<dbReference type="CDD" id="cd03713">
    <property type="entry name" value="EFG_mtEFG_C"/>
    <property type="match status" value="1"/>
</dbReference>
<dbReference type="CDD" id="cd16262">
    <property type="entry name" value="EFG_III"/>
    <property type="match status" value="1"/>
</dbReference>
<dbReference type="InterPro" id="IPR027417">
    <property type="entry name" value="P-loop_NTPase"/>
</dbReference>
<dbReference type="SMART" id="SM00838">
    <property type="entry name" value="EFG_C"/>
    <property type="match status" value="1"/>
</dbReference>
<dbReference type="InterPro" id="IPR005517">
    <property type="entry name" value="Transl_elong_EFG/EF2_IV"/>
</dbReference>
<dbReference type="InterPro" id="IPR000640">
    <property type="entry name" value="EFG_V-like"/>
</dbReference>
<dbReference type="InterPro" id="IPR035649">
    <property type="entry name" value="EFG_V"/>
</dbReference>
<keyword evidence="9" id="KW-1185">Reference proteome</keyword>